<dbReference type="Gene3D" id="3.40.50.300">
    <property type="entry name" value="P-loop containing nucleotide triphosphate hydrolases"/>
    <property type="match status" value="1"/>
</dbReference>
<reference evidence="3 4" key="2">
    <citation type="journal article" date="2023" name="Plant Pathol.">
        <title>Dismantling and reorganizing Pseudomonas marginalis sensu#lato.</title>
        <authorList>
            <person name="Sawada H."/>
            <person name="Fujikawa T."/>
            <person name="Satou M."/>
        </authorList>
    </citation>
    <scope>NUCLEOTIDE SEQUENCE [LARGE SCALE GENOMIC DNA]</scope>
    <source>
        <strain evidence="3 4">MAFF 311096</strain>
    </source>
</reference>
<name>A0ABS8QQA1_9PSED</name>
<dbReference type="SUPFAM" id="SSF52540">
    <property type="entry name" value="P-loop containing nucleoside triphosphate hydrolases"/>
    <property type="match status" value="1"/>
</dbReference>
<feature type="compositionally biased region" description="Basic and acidic residues" evidence="1">
    <location>
        <begin position="1965"/>
        <end position="1982"/>
    </location>
</feature>
<dbReference type="RefSeq" id="WP_231807934.1">
    <property type="nucleotide sequence ID" value="NZ_CP173614.1"/>
</dbReference>
<accession>A0ABS8QQA1</accession>
<evidence type="ECO:0000313" key="3">
    <source>
        <dbReference type="EMBL" id="MCD7037835.1"/>
    </source>
</evidence>
<dbReference type="InterPro" id="IPR027417">
    <property type="entry name" value="P-loop_NTPase"/>
</dbReference>
<dbReference type="GO" id="GO:0005524">
    <property type="term" value="F:ATP binding"/>
    <property type="evidence" value="ECO:0007669"/>
    <property type="project" value="UniProtKB-KW"/>
</dbReference>
<evidence type="ECO:0000313" key="4">
    <source>
        <dbReference type="Proteomes" id="UP001154922"/>
    </source>
</evidence>
<dbReference type="Proteomes" id="UP001154922">
    <property type="component" value="Unassembled WGS sequence"/>
</dbReference>
<dbReference type="Pfam" id="PF13401">
    <property type="entry name" value="AAA_22"/>
    <property type="match status" value="1"/>
</dbReference>
<feature type="region of interest" description="Disordered" evidence="1">
    <location>
        <begin position="1963"/>
        <end position="1982"/>
    </location>
</feature>
<keyword evidence="4" id="KW-1185">Reference proteome</keyword>
<dbReference type="InterPro" id="IPR049945">
    <property type="entry name" value="AAA_22"/>
</dbReference>
<dbReference type="EMBL" id="JAJOZI010000027">
    <property type="protein sequence ID" value="MCD7037835.1"/>
    <property type="molecule type" value="Genomic_DNA"/>
</dbReference>
<feature type="domain" description="ORC1/DEAH AAA+ ATPase" evidence="2">
    <location>
        <begin position="276"/>
        <end position="419"/>
    </location>
</feature>
<organism evidence="3 4">
    <name type="scientific">Pseudomonas petroselini</name>
    <dbReference type="NCBI Taxonomy" id="2899822"/>
    <lineage>
        <taxon>Bacteria</taxon>
        <taxon>Pseudomonadati</taxon>
        <taxon>Pseudomonadota</taxon>
        <taxon>Gammaproteobacteria</taxon>
        <taxon>Pseudomonadales</taxon>
        <taxon>Pseudomonadaceae</taxon>
        <taxon>Pseudomonas</taxon>
    </lineage>
</organism>
<reference evidence="3 4" key="1">
    <citation type="journal article" date="2022" name="Int. J. Syst. Evol. Microbiol.">
        <title>Pseudomonas petroselini sp. nov., a pathogen causing bacterial rot of parsley in Japan.</title>
        <authorList>
            <person name="Sawada H."/>
            <person name="Fujikawa T."/>
            <person name="Osada S."/>
            <person name="Satou M."/>
        </authorList>
    </citation>
    <scope>NUCLEOTIDE SEQUENCE [LARGE SCALE GENOMIC DNA]</scope>
    <source>
        <strain evidence="3 4">MAFF 311096</strain>
    </source>
</reference>
<protein>
    <submittedName>
        <fullName evidence="3">ATP-binding protein</fullName>
    </submittedName>
</protein>
<comment type="caution">
    <text evidence="3">The sequence shown here is derived from an EMBL/GenBank/DDBJ whole genome shotgun (WGS) entry which is preliminary data.</text>
</comment>
<keyword evidence="3" id="KW-0067">ATP-binding</keyword>
<evidence type="ECO:0000259" key="2">
    <source>
        <dbReference type="Pfam" id="PF13401"/>
    </source>
</evidence>
<gene>
    <name evidence="3" type="ORF">LRQ20_05740</name>
</gene>
<proteinExistence type="predicted"/>
<sequence>MTDSTSTMPPGEGERNAQRGFVQQYRSGAAAIYDALDKDQLIWIGLADRSAGIADDLVLGLPGKVVGHQFKTSTFAKAFQIEALLLGAEGMLLKLVKAWANLHDSHAEARTEIRFVTNDIPSQANNDHLLADKDDHSAAFLQEFELYHHRTLAEWRDTRWQPFIDRLSAASGLSDANFEAFMHSVHFLTGSASDFILTHRLRPEVHPLVEQIAEKLPSLVADKRDKDRWSRAELLAELGWSDRFKVHRAHQFPIGEHVQRNRVTEQQILTSIHQHSHGYLALIGPPGTGKSTLLQSTLSAGPTLQLVRYLAYMPGEGQGIGRAEAEDFLDDLSTQLRQIGLQGRRVRNSNLQEKQQEFEYLLHQAGTRFSDHGIRTLIIVDGLDHIPREEQPSRSLLAELPLPEALPQGVLILLGTQRLELKGLKPQVRLQAGQVDRATAIAPLSEDSITQLALELGLDESIPRSSVYALCQGHPLVARYLIEALRQAEPATQEALLNGAFTFEGNIERVYQSAWREIVDDPDARKVIDFIAHAEGPIPPELLAMATSEHAVETALRATSHLLSQTTHGWSVFHNSFRLFVLERPSLRFGKPNLDYRPAIYRRLAELTHAAEPNNPQRWLELRYLARAERHRQVLALAQPSRFRDQLADARPATDIHADIRLALICAKHEPDVSAVFRLLLARDEIGRRASAIEDAPAIMDALLALGDIDGVRTMAEGRIGDHYKAIDALLANDDFDGARAIFDGIDPFSQDSQPIPHHSELPHWSQRVFHFRDPEQIETCLARLVAKDNGDGLDADEVSSLRCSIARAAILANPDSDPLQVAKELGIDEEDLPYLLIEAAERAYAREQLDNARALIQSAHEHPAFATIANGTRRQLASLCLQVGNRELAGNIFQDLKPPSVAMMDDAIGLENAQHIIHAAIQHATLAAALRQPIPATVASKNRLLRPLQHHASTIGTLLGRVQSGLETAPGEVSQAAKGMLSFLVNASPREGSEFYSAHQLRDLDPVLSRMMIQIASMSGEQEFTAVVGLFDASFTDRMANNKLNIPSRIAVIEEAYRSDGNATAAFGRLEELLGRMHGNTPQEHIDLIASIAKVFAEIGNPKRARELLVQLHSNTLGYALPAKKDPQYSLWGDLLESSNSQDPTGSGERILLVLKQLSGMALTEGDGAAHRLAPRVVVEAAIHSSALGYKAVRLLTSKGLLSWDCAINALMIGVVRRRPELASACSVTWRFLALPFYSEPFYSEGQTGQLVLKSVTAVSLEELNTVIDVLRDGIEIHSTTSARTRLLECLATGLSQRGLSNERVDDALRRWRSETPTPEDRGTPGEYDEIASLSLLGEELSSTTQPSYDAVSAFSRLLGTATLAEAAAFFDRWPTIQRDYRARYTLIDRAIAEDDRTLARDLINSRQVDEDERSGWSYWQGAAKLKYFKALVTLDGPEVHQAAYLDLVDELVTSPGSSSPILFDTKDVFSTICAEPDWVAMWEILAEQLAATREHAIAEFELPEDAPEDDSDLIARLFLWAFELSAIELTQLARAGALQLTTVHLGRESFTRLVHNLLNGDSDEPAEALQLLFRDQEASAVDWVERVLPLANAKDYVVASFAGSLLDRWGCDWAISAQELPFHYRLQMATSGKVSSASRLTNPSSGAMLVNDPLGWTELFPTQVRGLARTGIPETTIRYRCASLIDSWGGLESFGQSETKRRLSELERLDLRIMYSKPHIAATLRALRHVAGEFRLSGLLEGRAIPQLLYGMNYQVELPPLKGPMARPAFIPRPTVHRDAGLQSGEAKWLDEIEVDLSPLIDDGDSVIAEITHFYWRLIRQNLEMTRARAPFYVDDAHWASTGRALSPALWIDGVCALDEPSESIVRRLSISDIPTYPDDVLVLCPGWLHHLEWQHDPDNWMHYLDRNGVCVARLIWWRDGAPQDVNQDQFWGEGVALVVTREGRIALEGVAGPLNIGVHSRRSADGAKPTERRVSRVEQ</sequence>
<keyword evidence="3" id="KW-0547">Nucleotide-binding</keyword>
<evidence type="ECO:0000256" key="1">
    <source>
        <dbReference type="SAM" id="MobiDB-lite"/>
    </source>
</evidence>